<dbReference type="InterPro" id="IPR036028">
    <property type="entry name" value="SH3-like_dom_sf"/>
</dbReference>
<feature type="domain" description="PA14" evidence="3">
    <location>
        <begin position="1119"/>
        <end position="1270"/>
    </location>
</feature>
<dbReference type="InterPro" id="IPR052354">
    <property type="entry name" value="Cell_Wall_Dynamics_Protein"/>
</dbReference>
<reference evidence="4 5" key="1">
    <citation type="submission" date="2016-10" db="EMBL/GenBank/DDBJ databases">
        <authorList>
            <person name="Varghese N."/>
            <person name="Submissions S."/>
        </authorList>
    </citation>
    <scope>NUCLEOTIDE SEQUENCE [LARGE SCALE GENOMIC DNA]</scope>
    <source>
        <strain evidence="4 5">DSM 21619</strain>
    </source>
</reference>
<dbReference type="Pfam" id="PF01832">
    <property type="entry name" value="Glucosaminidase"/>
    <property type="match status" value="1"/>
</dbReference>
<dbReference type="PROSITE" id="PS51781">
    <property type="entry name" value="SH3B"/>
    <property type="match status" value="1"/>
</dbReference>
<dbReference type="PANTHER" id="PTHR34408:SF1">
    <property type="entry name" value="GLYCOSYL HYDROLASE FAMILY 19 DOMAIN-CONTAINING PROTEIN HI_1415"/>
    <property type="match status" value="1"/>
</dbReference>
<dbReference type="Pfam" id="PF08239">
    <property type="entry name" value="SH3_3"/>
    <property type="match status" value="2"/>
</dbReference>
<dbReference type="Gene3D" id="2.30.30.40">
    <property type="entry name" value="SH3 Domains"/>
    <property type="match status" value="2"/>
</dbReference>
<dbReference type="InterPro" id="IPR037524">
    <property type="entry name" value="PA14/GLEYA"/>
</dbReference>
<sequence>MNICVGFLLSFFLTLFLWGDLEANGAESTWSEKDYVNFLSNNGQQFHQRIGDKLETVNTGKWLAYYYDNTNLNGTPVYKMQVEGKGKGIEQNLGTSSPVPNKVPVNNFSVRYVTQATLSKGQYVFNISADDGYKVYLDGELVVDHWDNNSSDAVNSLVEVSNTLNQSDKHWIEIVHRDKKDSSNLSFNISSFNESSYIGKGNWLAQYYTNKYYKGSSLLESNLKQVNYNWGTGSPNSSIPKDYFSARFSKQISGSNDYYVQTFVDDGIKLKIDGKAVIDRTKYSSKFLDTAIVTNIGQGTHKVEADYIENSREAFIFADVVPFGDWVGYYYNNTNLEGTPDASKVIEGDGKSLSFDIGYGSPMSGINKDHFSASFSTAQKLESGHYKVNLFVDNGFRMYIDDKLVLDRWNTSNYKKEETTVINVPESSNGTDVHKIRLEYKEGTNEAFMNFKMQPLKDTLSTKQWISFYYPNQNLKETSKGTVVETSTYLDKYWGNGSPSGIPSDHFTGKSFKKIAGGKDYFIHTLSDDGVRVKVDGKTYIDKWTGSWGQTGEALLTGLSSGDHTVEANYREVRNQAYYYADIIPVGQWKAYYFNNTKASGDPIKQTVISDNGLNLNRDYGTKAPMSGVNKDKFSTKYVTAQEIKAGKYTLRAKADDGIRVYVDGKKVIDSWKNSKYREEAITLDISNKKNVPSGQEDIHFIEVESYEYTNEHKVDISLESASKLVPTNGDWVAEFYKVKGQKGNAVLVGGNNSLNKLTKIAYDWGTGSPHSSIPKDYFSARFSKQVSGSTDYYAQTFVDDGIQLNFDGKAIIDRTKYSSKFLDSAIITNVGKGSHTVEANYIENSNDAFIYADVVPFGDWVGYYYNNTNLEGTPDASKVIEGDGKSLSFDLGYGSPMSGINKDHFTASFSTAQKLESGHYKVNLFVDNGFRMYIDDKLILDRWNTSNYKKEETTVINVPESSDGSNVHKIRLEYREGTNEAFMNFKMQPLQDTLSTKQWISFYYPNQDLKETSKGTVVETSTYLDKYWGNGSPSGIPSDHFTGKSFKKIAGGKDYFIHTLSDDGVRVKVDGKTYIDKWTGSWGQTGEALLTGLSSGDHTVEANYREVRNQAYYYADVIPVGQWKAYYFNNTKASGDPIKQTVISDNGLNLNRDYGTKAPMSGVNKDKFSTKYVTAQEIKAGKYTLRAKADDGIRVYVDGKKVIDNWDKSKYREEAITLDISNKKNVPSGQEDIHFIEVESFEHTNEHKVDISMESADDLIPTNGDWVAEFYNNTNLTGNAVLVGGNGSLTNLSEIDYDWGKGSPHRLINEDNFSVRAQKIIEASADGEIALNALANDGIRIYVNNKKVIDKWSNGTHDISTQLPLKKGKNIIKVEYYEKSSSAFLQVGFNKTNTNYETNKYNYSFDSILDKQMALKNPPPQTDSGGYWHAASRSEVAYYLNPKNFSKDSSSYFQFMKLSGNANLNVTEVNEQVLKGKGSLAGKASAYIKAGKDYNVNEVYLLAHSLLESGNGTSKLATGQIKVNGKKVYNMYGIGAVDSNAEQAGAQYAYNQGWFTVEAAIAGGAKWIKEKYIDQGQDTLYEMRWNPERPATHQYATDIGWAVKQTARIDNVYKLISNYNVTFEEPVYSNQPSAGTNPGNDSGSGSNAETSYPDNVIGYPTTSLNFRSGPSTSYGTIGSLNTNSKLEILGQNSNGWLQVIANGKTGWVSGSYVTIKNLLQVDLDSGTLNVRSGASTSSSSVGALSNGEYVAAVLDSNENRVMENGFSKIYYNNGTAYVYSTYVNVK</sequence>
<comment type="caution">
    <text evidence="4">The sequence shown here is derived from an EMBL/GenBank/DDBJ whole genome shotgun (WGS) entry which is preliminary data.</text>
</comment>
<dbReference type="SUPFAM" id="SSF50044">
    <property type="entry name" value="SH3-domain"/>
    <property type="match status" value="1"/>
</dbReference>
<dbReference type="Gene3D" id="3.90.182.10">
    <property type="entry name" value="Toxin - Anthrax Protective Antigen,domain 1"/>
    <property type="match status" value="5"/>
</dbReference>
<dbReference type="PROSITE" id="PS51820">
    <property type="entry name" value="PA14"/>
    <property type="match status" value="6"/>
</dbReference>
<accession>A0AAX2EFN7</accession>
<name>A0AAX2EFN7_9BACI</name>
<dbReference type="InterPro" id="IPR003646">
    <property type="entry name" value="SH3-like_bac-type"/>
</dbReference>
<organism evidence="4 5">
    <name type="scientific">Terribacillus saccharophilus</name>
    <dbReference type="NCBI Taxonomy" id="361277"/>
    <lineage>
        <taxon>Bacteria</taxon>
        <taxon>Bacillati</taxon>
        <taxon>Bacillota</taxon>
        <taxon>Bacilli</taxon>
        <taxon>Bacillales</taxon>
        <taxon>Bacillaceae</taxon>
        <taxon>Terribacillus</taxon>
    </lineage>
</organism>
<dbReference type="Pfam" id="PF07691">
    <property type="entry name" value="PA14"/>
    <property type="match status" value="7"/>
</dbReference>
<evidence type="ECO:0000259" key="2">
    <source>
        <dbReference type="PROSITE" id="PS51781"/>
    </source>
</evidence>
<feature type="domain" description="SH3b" evidence="2">
    <location>
        <begin position="1653"/>
        <end position="1718"/>
    </location>
</feature>
<feature type="domain" description="PA14" evidence="3">
    <location>
        <begin position="856"/>
        <end position="1002"/>
    </location>
</feature>
<evidence type="ECO:0000313" key="4">
    <source>
        <dbReference type="EMBL" id="SEN32307.1"/>
    </source>
</evidence>
<feature type="domain" description="PA14" evidence="3">
    <location>
        <begin position="321"/>
        <end position="467"/>
    </location>
</feature>
<feature type="domain" description="PA14" evidence="3">
    <location>
        <begin position="57"/>
        <end position="203"/>
    </location>
</feature>
<dbReference type="PANTHER" id="PTHR34408">
    <property type="entry name" value="FAMILY PROTEIN, PUTATIVE-RELATED"/>
    <property type="match status" value="1"/>
</dbReference>
<feature type="domain" description="PA14" evidence="3">
    <location>
        <begin position="584"/>
        <end position="735"/>
    </location>
</feature>
<evidence type="ECO:0000259" key="3">
    <source>
        <dbReference type="PROSITE" id="PS51820"/>
    </source>
</evidence>
<protein>
    <submittedName>
        <fullName evidence="4">Beta-N-acetylglucosaminidase</fullName>
    </submittedName>
</protein>
<dbReference type="EMBL" id="FOCD01000002">
    <property type="protein sequence ID" value="SEN32307.1"/>
    <property type="molecule type" value="Genomic_DNA"/>
</dbReference>
<feature type="region of interest" description="Disordered" evidence="1">
    <location>
        <begin position="1630"/>
        <end position="1654"/>
    </location>
</feature>
<dbReference type="SMART" id="SM00047">
    <property type="entry name" value="LYZ2"/>
    <property type="match status" value="1"/>
</dbReference>
<dbReference type="GO" id="GO:0004040">
    <property type="term" value="F:amidase activity"/>
    <property type="evidence" value="ECO:0007669"/>
    <property type="project" value="InterPro"/>
</dbReference>
<dbReference type="InterPro" id="IPR002901">
    <property type="entry name" value="MGlyc_endo_b_GlcNAc-like_dom"/>
</dbReference>
<dbReference type="SUPFAM" id="SSF56988">
    <property type="entry name" value="Anthrax protective antigen"/>
    <property type="match status" value="8"/>
</dbReference>
<gene>
    <name evidence="4" type="ORF">SAMN04489762_1956</name>
</gene>
<dbReference type="SMART" id="SM00758">
    <property type="entry name" value="PA14"/>
    <property type="match status" value="6"/>
</dbReference>
<proteinExistence type="predicted"/>
<evidence type="ECO:0000256" key="1">
    <source>
        <dbReference type="SAM" id="MobiDB-lite"/>
    </source>
</evidence>
<feature type="domain" description="PA14" evidence="3">
    <location>
        <begin position="1262"/>
        <end position="1404"/>
    </location>
</feature>
<dbReference type="Gene3D" id="2.60.120.260">
    <property type="entry name" value="Galactose-binding domain-like"/>
    <property type="match status" value="1"/>
</dbReference>
<dbReference type="Gene3D" id="1.10.530.10">
    <property type="match status" value="1"/>
</dbReference>
<dbReference type="Gene3D" id="2.60.120.380">
    <property type="match status" value="1"/>
</dbReference>
<evidence type="ECO:0000313" key="5">
    <source>
        <dbReference type="Proteomes" id="UP000199735"/>
    </source>
</evidence>
<dbReference type="Proteomes" id="UP000199735">
    <property type="component" value="Unassembled WGS sequence"/>
</dbReference>
<dbReference type="SMART" id="SM00287">
    <property type="entry name" value="SH3b"/>
    <property type="match status" value="2"/>
</dbReference>
<dbReference type="InterPro" id="IPR011658">
    <property type="entry name" value="PA14_dom"/>
</dbReference>